<dbReference type="EMBL" id="CAKZ01000022">
    <property type="protein sequence ID" value="CCJ79835.1"/>
    <property type="molecule type" value="Genomic_DNA"/>
</dbReference>
<gene>
    <name evidence="1" type="ORF">BN134_541</name>
</gene>
<sequence length="62" mass="6825">MAAKLRQRYAFTPGSIFHLLGPDVNQEIYALPGYLSAIPSVLLNESATLFRRNITSTAAMRA</sequence>
<evidence type="ECO:0000313" key="1">
    <source>
        <dbReference type="EMBL" id="CCJ79835.1"/>
    </source>
</evidence>
<keyword evidence="2" id="KW-1185">Reference proteome</keyword>
<proteinExistence type="predicted"/>
<accession>A0ABM9Q363</accession>
<dbReference type="Proteomes" id="UP000009342">
    <property type="component" value="Unassembled WGS sequence"/>
</dbReference>
<reference evidence="2" key="1">
    <citation type="journal article" date="2012" name="PLoS ONE">
        <title>Comparative analysis of genome sequences covering the seven cronobacter species.</title>
        <authorList>
            <person name="Joseph S."/>
            <person name="Desai P."/>
            <person name="Ji Y."/>
            <person name="Cummings C.A."/>
            <person name="Shih R."/>
            <person name="Degoricija L."/>
            <person name="Rico A."/>
            <person name="Brzoska P."/>
            <person name="Hamby S.E."/>
            <person name="Masood N."/>
            <person name="Hariri S."/>
            <person name="Sonbol H."/>
            <person name="Chuzhanova N."/>
            <person name="McClelland M."/>
            <person name="Furtado M.R."/>
            <person name="Forsythe S.J."/>
        </authorList>
    </citation>
    <scope>NUCLEOTIDE SEQUENCE [LARGE SCALE GENOMIC DNA]</scope>
    <source>
        <strain evidence="2">1210</strain>
    </source>
</reference>
<protein>
    <submittedName>
        <fullName evidence="1">Phage-related capsid packaging protein</fullName>
    </submittedName>
</protein>
<organism evidence="1 2">
    <name type="scientific">Cronobacter dublinensis 1210</name>
    <dbReference type="NCBI Taxonomy" id="1208656"/>
    <lineage>
        <taxon>Bacteria</taxon>
        <taxon>Pseudomonadati</taxon>
        <taxon>Pseudomonadota</taxon>
        <taxon>Gammaproteobacteria</taxon>
        <taxon>Enterobacterales</taxon>
        <taxon>Enterobacteriaceae</taxon>
        <taxon>Cronobacter</taxon>
    </lineage>
</organism>
<name>A0ABM9Q363_9ENTR</name>
<comment type="caution">
    <text evidence="1">The sequence shown here is derived from an EMBL/GenBank/DDBJ whole genome shotgun (WGS) entry which is preliminary data.</text>
</comment>
<evidence type="ECO:0000313" key="2">
    <source>
        <dbReference type="Proteomes" id="UP000009342"/>
    </source>
</evidence>